<keyword evidence="14" id="KW-1185">Reference proteome</keyword>
<dbReference type="Gene3D" id="3.30.890.10">
    <property type="entry name" value="Methyl-cpg-binding Protein 2, Chain A"/>
    <property type="match status" value="1"/>
</dbReference>
<keyword evidence="2" id="KW-0479">Metal-binding</keyword>
<name>A0ABN9KST7_9NEOB</name>
<proteinExistence type="predicted"/>
<dbReference type="SMART" id="SM00391">
    <property type="entry name" value="MBD"/>
    <property type="match status" value="1"/>
</dbReference>
<dbReference type="CDD" id="cd01396">
    <property type="entry name" value="MeCP2_MBD"/>
    <property type="match status" value="1"/>
</dbReference>
<keyword evidence="6" id="KW-0238">DNA-binding</keyword>
<dbReference type="Pfam" id="PF02008">
    <property type="entry name" value="zf-CXXC"/>
    <property type="match status" value="2"/>
</dbReference>
<feature type="domain" description="MBD" evidence="11">
    <location>
        <begin position="17"/>
        <end position="85"/>
    </location>
</feature>
<evidence type="ECO:0000256" key="10">
    <source>
        <dbReference type="SAM" id="MobiDB-lite"/>
    </source>
</evidence>
<comment type="subcellular location">
    <subcellularLocation>
        <location evidence="1">Nucleus</location>
    </subcellularLocation>
</comment>
<organism evidence="13 14">
    <name type="scientific">Ranitomeya imitator</name>
    <name type="common">mimic poison frog</name>
    <dbReference type="NCBI Taxonomy" id="111125"/>
    <lineage>
        <taxon>Eukaryota</taxon>
        <taxon>Metazoa</taxon>
        <taxon>Chordata</taxon>
        <taxon>Craniata</taxon>
        <taxon>Vertebrata</taxon>
        <taxon>Euteleostomi</taxon>
        <taxon>Amphibia</taxon>
        <taxon>Batrachia</taxon>
        <taxon>Anura</taxon>
        <taxon>Neobatrachia</taxon>
        <taxon>Hyloidea</taxon>
        <taxon>Dendrobatidae</taxon>
        <taxon>Dendrobatinae</taxon>
        <taxon>Ranitomeya</taxon>
    </lineage>
</organism>
<evidence type="ECO:0000256" key="8">
    <source>
        <dbReference type="ARBA" id="ARBA00023242"/>
    </source>
</evidence>
<dbReference type="PANTHER" id="PTHR12396">
    <property type="entry name" value="METHYL-CPG BINDING PROTEIN, MBD"/>
    <property type="match status" value="1"/>
</dbReference>
<keyword evidence="7" id="KW-0804">Transcription</keyword>
<evidence type="ECO:0000256" key="4">
    <source>
        <dbReference type="ARBA" id="ARBA00022833"/>
    </source>
</evidence>
<evidence type="ECO:0000256" key="1">
    <source>
        <dbReference type="ARBA" id="ARBA00004123"/>
    </source>
</evidence>
<feature type="compositionally biased region" description="Low complexity" evidence="10">
    <location>
        <begin position="114"/>
        <end position="123"/>
    </location>
</feature>
<evidence type="ECO:0000256" key="7">
    <source>
        <dbReference type="ARBA" id="ARBA00023163"/>
    </source>
</evidence>
<keyword evidence="5" id="KW-0805">Transcription regulation</keyword>
<keyword evidence="3 9" id="KW-0863">Zinc-finger</keyword>
<sequence>MTENDDKEHIKASPCTMSEGWVDWPILGPGWKRRAVVRKSGASSGQSDTYYQSPIGQRFRSRNELAKYLGDDVDLSRFDFKTGALLPAEKVKKNHEIATGNLLGSIAENTRSVRPTLRLSRSSRPPPADPEEDLQNGKDTEPSHIACCSGCHEWFTGVEFGKSKQTVWYCGDCRASHRAHSKQQKLLKTSGCGTCTACRLTENCGHCSVCLLRSQNPEFGSSWKCVRRRCLQVIRKGGVCGRCPGCCMKEDCGTCAVCVSKEENPEEAIDKKCLRRWCHNKKQKIKPPVFKKFAMKLNLRGNCGHCPGCCTAENCGVCSLCIRRMQNPFRKIKGKCVRRRCHNKKKKIKVKPRIGVKGELAGRRKNRKCGACEACLKKLDCGDCDFCQDKPKFGGRNLKRQKCRWRQCLRFAVEKNIPLFLKSSNHPILLERIQKEAAEADETTEAVCLDEDVHLLPPKIPVIRLALKKGGYPSADGTRGGWVIGGMDGKGMEEEIISVIDDDDDEQPLDLHCPVKSEEFMVEDNDVMLADDNTPVVRLYMSMSRRSIVVTCTVGSHHRCRQYGGRLLPSVIECQWVDVAAWVLLKACVSAMIMEIYSLGSYNSRNELDPLLQEFMDELNEIPLPAHWGVLASSGPNLHLIQRSPVSTMAETIIHILPGLHFNIAVRNYPVPSSHELFSKHPSRLTTVDEVVELICDLEAYRPCGGLPKSGPRSPNCSVLVYEERCPECCTMPWPSGIYH</sequence>
<evidence type="ECO:0008006" key="15">
    <source>
        <dbReference type="Google" id="ProtNLM"/>
    </source>
</evidence>
<reference evidence="13" key="1">
    <citation type="submission" date="2023-07" db="EMBL/GenBank/DDBJ databases">
        <authorList>
            <person name="Stuckert A."/>
        </authorList>
    </citation>
    <scope>NUCLEOTIDE SEQUENCE</scope>
</reference>
<feature type="domain" description="CXXC-type" evidence="12">
    <location>
        <begin position="296"/>
        <end position="342"/>
    </location>
</feature>
<feature type="domain" description="CXXC-type" evidence="12">
    <location>
        <begin position="232"/>
        <end position="279"/>
    </location>
</feature>
<evidence type="ECO:0000259" key="11">
    <source>
        <dbReference type="PROSITE" id="PS50982"/>
    </source>
</evidence>
<comment type="caution">
    <text evidence="13">The sequence shown here is derived from an EMBL/GenBank/DDBJ whole genome shotgun (WGS) entry which is preliminary data.</text>
</comment>
<dbReference type="PANTHER" id="PTHR12396:SF57">
    <property type="entry name" value="METHYL-CPG-BINDING DOMAIN PROTEIN 1"/>
    <property type="match status" value="1"/>
</dbReference>
<keyword evidence="4" id="KW-0862">Zinc</keyword>
<dbReference type="EMBL" id="CAUEEQ010002348">
    <property type="protein sequence ID" value="CAJ0922557.1"/>
    <property type="molecule type" value="Genomic_DNA"/>
</dbReference>
<evidence type="ECO:0000256" key="5">
    <source>
        <dbReference type="ARBA" id="ARBA00023015"/>
    </source>
</evidence>
<dbReference type="PROSITE" id="PS51058">
    <property type="entry name" value="ZF_CXXC"/>
    <property type="match status" value="4"/>
</dbReference>
<evidence type="ECO:0000259" key="12">
    <source>
        <dbReference type="PROSITE" id="PS51058"/>
    </source>
</evidence>
<feature type="domain" description="CXXC-type" evidence="12">
    <location>
        <begin position="181"/>
        <end position="231"/>
    </location>
</feature>
<evidence type="ECO:0000313" key="14">
    <source>
        <dbReference type="Proteomes" id="UP001176940"/>
    </source>
</evidence>
<dbReference type="InterPro" id="IPR016177">
    <property type="entry name" value="DNA-bd_dom_sf"/>
</dbReference>
<protein>
    <recommendedName>
        <fullName evidence="15">Methyl-CpG-binding domain protein 1</fullName>
    </recommendedName>
</protein>
<evidence type="ECO:0000256" key="2">
    <source>
        <dbReference type="ARBA" id="ARBA00022723"/>
    </source>
</evidence>
<evidence type="ECO:0000256" key="3">
    <source>
        <dbReference type="ARBA" id="ARBA00022771"/>
    </source>
</evidence>
<accession>A0ABN9KST7</accession>
<evidence type="ECO:0000256" key="9">
    <source>
        <dbReference type="PROSITE-ProRule" id="PRU00509"/>
    </source>
</evidence>
<dbReference type="Proteomes" id="UP001176940">
    <property type="component" value="Unassembled WGS sequence"/>
</dbReference>
<feature type="region of interest" description="Disordered" evidence="10">
    <location>
        <begin position="114"/>
        <end position="139"/>
    </location>
</feature>
<dbReference type="SUPFAM" id="SSF54171">
    <property type="entry name" value="DNA-binding domain"/>
    <property type="match status" value="1"/>
</dbReference>
<feature type="domain" description="CXXC-type" evidence="12">
    <location>
        <begin position="361"/>
        <end position="409"/>
    </location>
</feature>
<evidence type="ECO:0000313" key="13">
    <source>
        <dbReference type="EMBL" id="CAJ0922557.1"/>
    </source>
</evidence>
<dbReference type="Pfam" id="PF01429">
    <property type="entry name" value="MBD"/>
    <property type="match status" value="1"/>
</dbReference>
<gene>
    <name evidence="13" type="ORF">RIMI_LOCUS1779468</name>
</gene>
<dbReference type="InterPro" id="IPR001739">
    <property type="entry name" value="Methyl_CpG_DNA-bd"/>
</dbReference>
<keyword evidence="8" id="KW-0539">Nucleus</keyword>
<dbReference type="InterPro" id="IPR002857">
    <property type="entry name" value="Znf_CXXC"/>
</dbReference>
<dbReference type="PROSITE" id="PS50982">
    <property type="entry name" value="MBD"/>
    <property type="match status" value="1"/>
</dbReference>
<evidence type="ECO:0000256" key="6">
    <source>
        <dbReference type="ARBA" id="ARBA00023125"/>
    </source>
</evidence>